<dbReference type="AlphaFoldDB" id="A0A853ACA4"/>
<keyword evidence="3" id="KW-1185">Reference proteome</keyword>
<keyword evidence="1" id="KW-1133">Transmembrane helix</keyword>
<evidence type="ECO:0000313" key="2">
    <source>
        <dbReference type="EMBL" id="NYI82054.1"/>
    </source>
</evidence>
<dbReference type="RefSeq" id="WP_179716356.1">
    <property type="nucleotide sequence ID" value="NZ_BAABFH010000001.1"/>
</dbReference>
<comment type="caution">
    <text evidence="2">The sequence shown here is derived from an EMBL/GenBank/DDBJ whole genome shotgun (WGS) entry which is preliminary data.</text>
</comment>
<sequence>MDVVLDLITSPATAGLLAAAVLVAVFPLRGGHGQHAGAGPGTLTVRQVREAVRPDPVDVFATMTEQECQAYLDERTRRKLAAVPPPYVGKHRLAIEDLVDEFHPRVAVALHPRVLQHGLWW</sequence>
<evidence type="ECO:0000313" key="3">
    <source>
        <dbReference type="Proteomes" id="UP000587002"/>
    </source>
</evidence>
<name>A0A853ACA4_9PSEU</name>
<proteinExistence type="predicted"/>
<gene>
    <name evidence="2" type="ORF">HNR68_000684</name>
</gene>
<evidence type="ECO:0000256" key="1">
    <source>
        <dbReference type="SAM" id="Phobius"/>
    </source>
</evidence>
<dbReference type="Proteomes" id="UP000587002">
    <property type="component" value="Unassembled WGS sequence"/>
</dbReference>
<organism evidence="2 3">
    <name type="scientific">Saccharopolyspora hordei</name>
    <dbReference type="NCBI Taxonomy" id="1838"/>
    <lineage>
        <taxon>Bacteria</taxon>
        <taxon>Bacillati</taxon>
        <taxon>Actinomycetota</taxon>
        <taxon>Actinomycetes</taxon>
        <taxon>Pseudonocardiales</taxon>
        <taxon>Pseudonocardiaceae</taxon>
        <taxon>Saccharopolyspora</taxon>
    </lineage>
</organism>
<dbReference type="EMBL" id="JACCFJ010000001">
    <property type="protein sequence ID" value="NYI82054.1"/>
    <property type="molecule type" value="Genomic_DNA"/>
</dbReference>
<accession>A0A853ACA4</accession>
<feature type="transmembrane region" description="Helical" evidence="1">
    <location>
        <begin position="12"/>
        <end position="28"/>
    </location>
</feature>
<reference evidence="2 3" key="1">
    <citation type="submission" date="2020-07" db="EMBL/GenBank/DDBJ databases">
        <title>Sequencing the genomes of 1000 actinobacteria strains.</title>
        <authorList>
            <person name="Klenk H.-P."/>
        </authorList>
    </citation>
    <scope>NUCLEOTIDE SEQUENCE [LARGE SCALE GENOMIC DNA]</scope>
    <source>
        <strain evidence="2 3">DSM 44065</strain>
    </source>
</reference>
<keyword evidence="1" id="KW-0472">Membrane</keyword>
<protein>
    <submittedName>
        <fullName evidence="2">Uncharacterized protein</fullName>
    </submittedName>
</protein>
<keyword evidence="1" id="KW-0812">Transmembrane</keyword>